<dbReference type="Pfam" id="PF00106">
    <property type="entry name" value="adh_short"/>
    <property type="match status" value="1"/>
</dbReference>
<keyword evidence="2" id="KW-0521">NADP</keyword>
<reference evidence="4" key="1">
    <citation type="journal article" date="2020" name="Stud. Mycol.">
        <title>101 Dothideomycetes genomes: a test case for predicting lifestyles and emergence of pathogens.</title>
        <authorList>
            <person name="Haridas S."/>
            <person name="Albert R."/>
            <person name="Binder M."/>
            <person name="Bloem J."/>
            <person name="Labutti K."/>
            <person name="Salamov A."/>
            <person name="Andreopoulos B."/>
            <person name="Baker S."/>
            <person name="Barry K."/>
            <person name="Bills G."/>
            <person name="Bluhm B."/>
            <person name="Cannon C."/>
            <person name="Castanera R."/>
            <person name="Culley D."/>
            <person name="Daum C."/>
            <person name="Ezra D."/>
            <person name="Gonzalez J."/>
            <person name="Henrissat B."/>
            <person name="Kuo A."/>
            <person name="Liang C."/>
            <person name="Lipzen A."/>
            <person name="Lutzoni F."/>
            <person name="Magnuson J."/>
            <person name="Mondo S."/>
            <person name="Nolan M."/>
            <person name="Ohm R."/>
            <person name="Pangilinan J."/>
            <person name="Park H.-J."/>
            <person name="Ramirez L."/>
            <person name="Alfaro M."/>
            <person name="Sun H."/>
            <person name="Tritt A."/>
            <person name="Yoshinaga Y."/>
            <person name="Zwiers L.-H."/>
            <person name="Turgeon B."/>
            <person name="Goodwin S."/>
            <person name="Spatafora J."/>
            <person name="Crous P."/>
            <person name="Grigoriev I."/>
        </authorList>
    </citation>
    <scope>NUCLEOTIDE SEQUENCE</scope>
    <source>
        <strain evidence="4">CBS 116435</strain>
    </source>
</reference>
<dbReference type="PRINTS" id="PR00080">
    <property type="entry name" value="SDRFAMILY"/>
</dbReference>
<dbReference type="SUPFAM" id="SSF51735">
    <property type="entry name" value="NAD(P)-binding Rossmann-fold domains"/>
    <property type="match status" value="1"/>
</dbReference>
<dbReference type="PANTHER" id="PTHR43544">
    <property type="entry name" value="SHORT-CHAIN DEHYDROGENASE/REDUCTASE"/>
    <property type="match status" value="1"/>
</dbReference>
<dbReference type="GO" id="GO:0019748">
    <property type="term" value="P:secondary metabolic process"/>
    <property type="evidence" value="ECO:0007669"/>
    <property type="project" value="TreeGrafter"/>
</dbReference>
<dbReference type="PANTHER" id="PTHR43544:SF32">
    <property type="entry name" value="CHAIN DEHYDROGENASE, PUTATIVE (AFU_ORTHOLOGUE AFUA_5G01530)-RELATED"/>
    <property type="match status" value="1"/>
</dbReference>
<dbReference type="GO" id="GO:0005737">
    <property type="term" value="C:cytoplasm"/>
    <property type="evidence" value="ECO:0007669"/>
    <property type="project" value="TreeGrafter"/>
</dbReference>
<gene>
    <name evidence="4" type="ORF">K431DRAFT_290285</name>
</gene>
<comment type="similarity">
    <text evidence="1 3">Belongs to the short-chain dehydrogenases/reductases (SDR) family.</text>
</comment>
<dbReference type="InterPro" id="IPR002347">
    <property type="entry name" value="SDR_fam"/>
</dbReference>
<comment type="caution">
    <text evidence="4">The sequence shown here is derived from an EMBL/GenBank/DDBJ whole genome shotgun (WGS) entry which is preliminary data.</text>
</comment>
<evidence type="ECO:0000256" key="2">
    <source>
        <dbReference type="ARBA" id="ARBA00022857"/>
    </source>
</evidence>
<dbReference type="InterPro" id="IPR036291">
    <property type="entry name" value="NAD(P)-bd_dom_sf"/>
</dbReference>
<dbReference type="InterPro" id="IPR051468">
    <property type="entry name" value="Fungal_SecMetab_SDRs"/>
</dbReference>
<dbReference type="OrthoDB" id="191139at2759"/>
<dbReference type="PRINTS" id="PR00081">
    <property type="entry name" value="GDHRDH"/>
</dbReference>
<evidence type="ECO:0000313" key="5">
    <source>
        <dbReference type="Proteomes" id="UP000799441"/>
    </source>
</evidence>
<dbReference type="InterPro" id="IPR020904">
    <property type="entry name" value="Sc_DH/Rdtase_CS"/>
</dbReference>
<accession>A0A9P4UUG6</accession>
<dbReference type="AlphaFoldDB" id="A0A9P4UUG6"/>
<name>A0A9P4UUG6_9PEZI</name>
<dbReference type="Gene3D" id="3.40.50.720">
    <property type="entry name" value="NAD(P)-binding Rossmann-like Domain"/>
    <property type="match status" value="1"/>
</dbReference>
<evidence type="ECO:0000313" key="4">
    <source>
        <dbReference type="EMBL" id="KAF2725776.1"/>
    </source>
</evidence>
<dbReference type="EMBL" id="MU003766">
    <property type="protein sequence ID" value="KAF2725776.1"/>
    <property type="molecule type" value="Genomic_DNA"/>
</dbReference>
<evidence type="ECO:0000256" key="3">
    <source>
        <dbReference type="RuleBase" id="RU000363"/>
    </source>
</evidence>
<proteinExistence type="inferred from homology"/>
<keyword evidence="5" id="KW-1185">Reference proteome</keyword>
<evidence type="ECO:0000256" key="1">
    <source>
        <dbReference type="ARBA" id="ARBA00006484"/>
    </source>
</evidence>
<dbReference type="PROSITE" id="PS00061">
    <property type="entry name" value="ADH_SHORT"/>
    <property type="match status" value="1"/>
</dbReference>
<dbReference type="GO" id="GO:0016491">
    <property type="term" value="F:oxidoreductase activity"/>
    <property type="evidence" value="ECO:0007669"/>
    <property type="project" value="TreeGrafter"/>
</dbReference>
<protein>
    <submittedName>
        <fullName evidence="4">NAD(P)-binding protein</fullName>
    </submittedName>
</protein>
<sequence length="253" mass="26561">MPPKTVLVTGANRSIGFCVAQLLGRNPSVSHVIVGARTQAKAEEGVGELKALVPQGKFVPLELDVASDESIKAAVAAVEKGIGSLDVLINNAGIAASPSEDLSDYRAIYSPVFDTNVTAVGLVTSHFLPLLRKGSRGTHSGRDEPRVINVSSGRASLNKLTTGDMAATVSVPYSVSKVALNVLTLEMAKAHPDVVFQLVNPGHCRTAFNGFKGARDPLEGAEVAVDLALAEDGQFEGAGFWEKVDGTVRKMAW</sequence>
<organism evidence="4 5">
    <name type="scientific">Polychaeton citri CBS 116435</name>
    <dbReference type="NCBI Taxonomy" id="1314669"/>
    <lineage>
        <taxon>Eukaryota</taxon>
        <taxon>Fungi</taxon>
        <taxon>Dikarya</taxon>
        <taxon>Ascomycota</taxon>
        <taxon>Pezizomycotina</taxon>
        <taxon>Dothideomycetes</taxon>
        <taxon>Dothideomycetidae</taxon>
        <taxon>Capnodiales</taxon>
        <taxon>Capnodiaceae</taxon>
        <taxon>Polychaeton</taxon>
    </lineage>
</organism>
<dbReference type="Proteomes" id="UP000799441">
    <property type="component" value="Unassembled WGS sequence"/>
</dbReference>